<gene>
    <name evidence="2" type="ORF">bsdtb5_30480</name>
</gene>
<reference evidence="2 3" key="1">
    <citation type="submission" date="2020-11" db="EMBL/GenBank/DDBJ databases">
        <title>Draft genome sequencing of a Lachnospiraceae strain isolated from anoxic soil subjected to BSD treatment.</title>
        <authorList>
            <person name="Uek A."/>
            <person name="Tonouchi A."/>
        </authorList>
    </citation>
    <scope>NUCLEOTIDE SEQUENCE [LARGE SCALE GENOMIC DNA]</scope>
    <source>
        <strain evidence="2 3">TB5</strain>
    </source>
</reference>
<evidence type="ECO:0000313" key="3">
    <source>
        <dbReference type="Proteomes" id="UP000595897"/>
    </source>
</evidence>
<proteinExistence type="predicted"/>
<organism evidence="2 3">
    <name type="scientific">Anaeromicropila herbilytica</name>
    <dbReference type="NCBI Taxonomy" id="2785025"/>
    <lineage>
        <taxon>Bacteria</taxon>
        <taxon>Bacillati</taxon>
        <taxon>Bacillota</taxon>
        <taxon>Clostridia</taxon>
        <taxon>Lachnospirales</taxon>
        <taxon>Lachnospiraceae</taxon>
        <taxon>Anaeromicropila</taxon>
    </lineage>
</organism>
<feature type="transmembrane region" description="Helical" evidence="1">
    <location>
        <begin position="128"/>
        <end position="143"/>
    </location>
</feature>
<dbReference type="RefSeq" id="WP_271712849.1">
    <property type="nucleotide sequence ID" value="NZ_AP024169.1"/>
</dbReference>
<evidence type="ECO:0000256" key="1">
    <source>
        <dbReference type="SAM" id="Phobius"/>
    </source>
</evidence>
<accession>A0A7R7EMY8</accession>
<dbReference type="KEGG" id="ahb:bsdtb5_30480"/>
<evidence type="ECO:0000313" key="2">
    <source>
        <dbReference type="EMBL" id="BCN31753.1"/>
    </source>
</evidence>
<keyword evidence="1" id="KW-0472">Membrane</keyword>
<feature type="transmembrane region" description="Helical" evidence="1">
    <location>
        <begin position="31"/>
        <end position="52"/>
    </location>
</feature>
<keyword evidence="3" id="KW-1185">Reference proteome</keyword>
<dbReference type="PANTHER" id="PTHR34821:SF3">
    <property type="entry name" value="MEMBRANE PROTEIN"/>
    <property type="match status" value="1"/>
</dbReference>
<dbReference type="InterPro" id="IPR006750">
    <property type="entry name" value="YdcZ"/>
</dbReference>
<dbReference type="PANTHER" id="PTHR34821">
    <property type="entry name" value="INNER MEMBRANE PROTEIN YDCZ"/>
    <property type="match status" value="1"/>
</dbReference>
<dbReference type="Proteomes" id="UP000595897">
    <property type="component" value="Chromosome"/>
</dbReference>
<feature type="transmembrane region" description="Helical" evidence="1">
    <location>
        <begin position="64"/>
        <end position="84"/>
    </location>
</feature>
<name>A0A7R7EMY8_9FIRM</name>
<keyword evidence="1" id="KW-1133">Transmembrane helix</keyword>
<protein>
    <submittedName>
        <fullName evidence="2">Membrane protein</fullName>
    </submittedName>
</protein>
<feature type="transmembrane region" description="Helical" evidence="1">
    <location>
        <begin position="96"/>
        <end position="116"/>
    </location>
</feature>
<dbReference type="AlphaFoldDB" id="A0A7R7EMY8"/>
<dbReference type="EMBL" id="AP024169">
    <property type="protein sequence ID" value="BCN31753.1"/>
    <property type="molecule type" value="Genomic_DNA"/>
</dbReference>
<dbReference type="GO" id="GO:0005886">
    <property type="term" value="C:plasma membrane"/>
    <property type="evidence" value="ECO:0007669"/>
    <property type="project" value="TreeGrafter"/>
</dbReference>
<keyword evidence="1" id="KW-0812">Transmembrane</keyword>
<sequence>MLGIIIAIVSGALMSVQGVFNTGVTKQTSMWTANTFVQATALIVCVIAWYVTGKESSLGAIFRIDHKYMLLGGVMGAFITYTVIESITKLGPARAAMLIVVAQLVVSYVIELFGMFGTEKVDFEMRKLIGLAIVIVGIITFKWE</sequence>
<dbReference type="Pfam" id="PF04657">
    <property type="entry name" value="DMT_YdcZ"/>
    <property type="match status" value="1"/>
</dbReference>